<reference evidence="2" key="1">
    <citation type="submission" date="2022-11" db="UniProtKB">
        <authorList>
            <consortium name="WormBaseParasite"/>
        </authorList>
    </citation>
    <scope>IDENTIFICATION</scope>
</reference>
<dbReference type="Proteomes" id="UP000887579">
    <property type="component" value="Unplaced"/>
</dbReference>
<accession>A0AC34FS05</accession>
<name>A0AC34FS05_9BILA</name>
<dbReference type="WBParaSite" id="ES5_v2.g20113.t1">
    <property type="protein sequence ID" value="ES5_v2.g20113.t1"/>
    <property type="gene ID" value="ES5_v2.g20113"/>
</dbReference>
<evidence type="ECO:0000313" key="2">
    <source>
        <dbReference type="WBParaSite" id="ES5_v2.g20113.t1"/>
    </source>
</evidence>
<organism evidence="1 2">
    <name type="scientific">Panagrolaimus sp. ES5</name>
    <dbReference type="NCBI Taxonomy" id="591445"/>
    <lineage>
        <taxon>Eukaryota</taxon>
        <taxon>Metazoa</taxon>
        <taxon>Ecdysozoa</taxon>
        <taxon>Nematoda</taxon>
        <taxon>Chromadorea</taxon>
        <taxon>Rhabditida</taxon>
        <taxon>Tylenchina</taxon>
        <taxon>Panagrolaimomorpha</taxon>
        <taxon>Panagrolaimoidea</taxon>
        <taxon>Panagrolaimidae</taxon>
        <taxon>Panagrolaimus</taxon>
    </lineage>
</organism>
<proteinExistence type="predicted"/>
<protein>
    <submittedName>
        <fullName evidence="2">Uncharacterized protein</fullName>
    </submittedName>
</protein>
<sequence>MHGTTNPLSHGNSNFAENTANKKYRQVCLDEICIGTNNRGIAYSRFIVPEEDDPEFVKEYTKRRDFFYCVACYRKGKLNTGRIEYNNFLTPIFHYPWCTSIPKMEAEQKLHKKRSSKAPVSQKNKNKNGIQNGQTKFSPAAKLNLAISEENKKNPPKRHRAPSVEFIAFVEKESSSNECRSAQTNTCYNNAGSETPGQSRKRLAENMLPDYLPLKREYHDDEENDIETILSPTISEQNNPGILQSETSKSCETFNFVHPSKKWLETACRKLNLTFRSWTYILWRRIMIKQVKETSTPKYVIIMKNSLSFRALSYLLSGTHKKETKTLIQEYFFENFKTLGKVAGYDFSTFTKESKIVQETYLAKSMTPILWETIAKMLHCRVGIYEHPKLLKFGDWSNAEDDVIITLIFEKNGENYSIVTELWEDEE</sequence>
<evidence type="ECO:0000313" key="1">
    <source>
        <dbReference type="Proteomes" id="UP000887579"/>
    </source>
</evidence>